<dbReference type="InterPro" id="IPR013098">
    <property type="entry name" value="Ig_I-set"/>
</dbReference>
<dbReference type="InterPro" id="IPR013783">
    <property type="entry name" value="Ig-like_fold"/>
</dbReference>
<evidence type="ECO:0000259" key="1">
    <source>
        <dbReference type="PROSITE" id="PS50835"/>
    </source>
</evidence>
<evidence type="ECO:0000313" key="3">
    <source>
        <dbReference type="Proteomes" id="UP000784294"/>
    </source>
</evidence>
<dbReference type="AlphaFoldDB" id="A0A3S5AK45"/>
<dbReference type="Proteomes" id="UP000784294">
    <property type="component" value="Unassembled WGS sequence"/>
</dbReference>
<name>A0A3S5AK45_9PLAT</name>
<feature type="domain" description="Ig-like" evidence="1">
    <location>
        <begin position="5"/>
        <end position="112"/>
    </location>
</feature>
<keyword evidence="3" id="KW-1185">Reference proteome</keyword>
<gene>
    <name evidence="2" type="ORF">PXEA_LOCUS19229</name>
</gene>
<organism evidence="2 3">
    <name type="scientific">Protopolystoma xenopodis</name>
    <dbReference type="NCBI Taxonomy" id="117903"/>
    <lineage>
        <taxon>Eukaryota</taxon>
        <taxon>Metazoa</taxon>
        <taxon>Spiralia</taxon>
        <taxon>Lophotrochozoa</taxon>
        <taxon>Platyhelminthes</taxon>
        <taxon>Monogenea</taxon>
        <taxon>Polyopisthocotylea</taxon>
        <taxon>Polystomatidea</taxon>
        <taxon>Polystomatidae</taxon>
        <taxon>Protopolystoma</taxon>
    </lineage>
</organism>
<dbReference type="PROSITE" id="PS50835">
    <property type="entry name" value="IG_LIKE"/>
    <property type="match status" value="1"/>
</dbReference>
<accession>A0A3S5AK45</accession>
<protein>
    <recommendedName>
        <fullName evidence="1">Ig-like domain-containing protein</fullName>
    </recommendedName>
</protein>
<comment type="caution">
    <text evidence="2">The sequence shown here is derived from an EMBL/GenBank/DDBJ whole genome shotgun (WGS) entry which is preliminary data.</text>
</comment>
<dbReference type="SUPFAM" id="SSF48726">
    <property type="entry name" value="Immunoglobulin"/>
    <property type="match status" value="1"/>
</dbReference>
<reference evidence="2" key="1">
    <citation type="submission" date="2018-11" db="EMBL/GenBank/DDBJ databases">
        <authorList>
            <consortium name="Pathogen Informatics"/>
        </authorList>
    </citation>
    <scope>NUCLEOTIDE SEQUENCE</scope>
</reference>
<dbReference type="InterPro" id="IPR036179">
    <property type="entry name" value="Ig-like_dom_sf"/>
</dbReference>
<dbReference type="Pfam" id="PF07679">
    <property type="entry name" value="I-set"/>
    <property type="match status" value="1"/>
</dbReference>
<evidence type="ECO:0000313" key="2">
    <source>
        <dbReference type="EMBL" id="VEL25789.1"/>
    </source>
</evidence>
<proteinExistence type="predicted"/>
<dbReference type="Gene3D" id="2.60.40.10">
    <property type="entry name" value="Immunoglobulins"/>
    <property type="match status" value="1"/>
</dbReference>
<sequence length="130" mass="15313">MAPVPPVINAVEKKSRVFAYQAYSQFRFHCRVIVYPLGNLRFDWRKDNLSIKMEQGKLYIGSKPLHGRIRFENTTFSMDTLMIDLVEQADRALYSCHVSNEFGTTQDYLYLRVKGKYLRRCYINGAYTMH</sequence>
<dbReference type="InterPro" id="IPR007110">
    <property type="entry name" value="Ig-like_dom"/>
</dbReference>
<dbReference type="OrthoDB" id="5970915at2759"/>
<dbReference type="EMBL" id="CAAALY010076239">
    <property type="protein sequence ID" value="VEL25789.1"/>
    <property type="molecule type" value="Genomic_DNA"/>
</dbReference>